<dbReference type="SMART" id="SM00060">
    <property type="entry name" value="FN3"/>
    <property type="match status" value="6"/>
</dbReference>
<feature type="domain" description="EGF-like" evidence="5">
    <location>
        <begin position="4983"/>
        <end position="5028"/>
    </location>
</feature>
<evidence type="ECO:0000313" key="8">
    <source>
        <dbReference type="EMBL" id="KAK2173648.1"/>
    </source>
</evidence>
<dbReference type="EMBL" id="JAODUO010000860">
    <property type="protein sequence ID" value="KAK2173648.1"/>
    <property type="molecule type" value="Genomic_DNA"/>
</dbReference>
<dbReference type="SMART" id="SM00179">
    <property type="entry name" value="EGF_CA"/>
    <property type="match status" value="1"/>
</dbReference>
<dbReference type="PROSITE" id="PS50026">
    <property type="entry name" value="EGF_3"/>
    <property type="match status" value="1"/>
</dbReference>
<evidence type="ECO:0000259" key="6">
    <source>
        <dbReference type="PROSITE" id="PS50800"/>
    </source>
</evidence>
<protein>
    <submittedName>
        <fullName evidence="8">Uncharacterized protein</fullName>
    </submittedName>
</protein>
<dbReference type="InterPro" id="IPR003961">
    <property type="entry name" value="FN3_dom"/>
</dbReference>
<dbReference type="InterPro" id="IPR001747">
    <property type="entry name" value="Vitellogenin_N"/>
</dbReference>
<dbReference type="Pfam" id="PF01347">
    <property type="entry name" value="Vitellogenin_N"/>
    <property type="match status" value="1"/>
</dbReference>
<evidence type="ECO:0000256" key="2">
    <source>
        <dbReference type="PROSITE-ProRule" id="PRU00076"/>
    </source>
</evidence>
<dbReference type="InterPro" id="IPR001881">
    <property type="entry name" value="EGF-like_Ca-bd_dom"/>
</dbReference>
<dbReference type="PANTHER" id="PTHR16897">
    <property type="entry name" value="OS10G0105400 PROTEIN"/>
    <property type="match status" value="1"/>
</dbReference>
<keyword evidence="4" id="KW-1133">Transmembrane helix</keyword>
<dbReference type="GO" id="GO:0005319">
    <property type="term" value="F:lipid transporter activity"/>
    <property type="evidence" value="ECO:0007669"/>
    <property type="project" value="InterPro"/>
</dbReference>
<comment type="caution">
    <text evidence="2">Lacks conserved residue(s) required for the propagation of feature annotation.</text>
</comment>
<dbReference type="InterPro" id="IPR011030">
    <property type="entry name" value="Lipovitellin_superhlx_dom"/>
</dbReference>
<evidence type="ECO:0000256" key="4">
    <source>
        <dbReference type="SAM" id="Phobius"/>
    </source>
</evidence>
<organism evidence="8 9">
    <name type="scientific">Ridgeia piscesae</name>
    <name type="common">Tubeworm</name>
    <dbReference type="NCBI Taxonomy" id="27915"/>
    <lineage>
        <taxon>Eukaryota</taxon>
        <taxon>Metazoa</taxon>
        <taxon>Spiralia</taxon>
        <taxon>Lophotrochozoa</taxon>
        <taxon>Annelida</taxon>
        <taxon>Polychaeta</taxon>
        <taxon>Sedentaria</taxon>
        <taxon>Canalipalpata</taxon>
        <taxon>Sabellida</taxon>
        <taxon>Siboglinidae</taxon>
        <taxon>Ridgeia</taxon>
    </lineage>
</organism>
<dbReference type="SUPFAM" id="SSF49265">
    <property type="entry name" value="Fibronectin type III"/>
    <property type="match status" value="2"/>
</dbReference>
<keyword evidence="4" id="KW-0472">Membrane</keyword>
<feature type="region of interest" description="Disordered" evidence="3">
    <location>
        <begin position="4336"/>
        <end position="4355"/>
    </location>
</feature>
<feature type="domain" description="SAP" evidence="6">
    <location>
        <begin position="1152"/>
        <end position="1186"/>
    </location>
</feature>
<dbReference type="PANTHER" id="PTHR16897:SF2">
    <property type="entry name" value="OS03G0226600 PROTEIN"/>
    <property type="match status" value="1"/>
</dbReference>
<sequence length="5213" mass="576780">MLFDLTSSGEVRRVYYPEDEDAVALMLKKILLGTLSARLEVSESQRAAGARWAYRVNETGNEGIHAAVYHARPVEEDEGIVFTKTRKTKALENADQGQTKVVRLNTTMGIPVKIAIKESFYSPNELASSYRPMIPEAKETLEKGNAELNLPKMGGTSTAVMTFVKTELVDSVRVNKGNDFWSGMRNSSLKVEPIPPSKVKLSSIQRAIDGNISCIVKAHEADIHKGIPCFRELALMLTRLRQDDVDKLTQQYLQEKQPHVARQTMIDALGTAHTSNCYIVMMRRVFLVKLPEAELLMRALFQLIHMSTPAPEIIMSTLDDVVFHHPYSFSDKEMTEQVRDRATLVVASVAKRVKRSHSKWATSVIQRLENRLGIHDPYHHRQLRSTMTEQELHDHLNWKTLHIHALGNAVSDSSLDHLLSYVNDSDSHIVLRSSAVNALAKYNQKHIADLLLSVALMDQEDNVRLAAINGYKKHPHGGDIRALIDPVYSRQVTWSYNLTQKEHSRMRRSLADVSSNIWKGFQFCLETPSVDWQKHVGGSNLGASIGVIVRNLLDINIGPLRGHMKLDVMDSAFATLHIGIIGFDLDLYKAELCMKGHIDYGLNILKEYNYEEIQKFAELYNKVVKTVTGTIMKAVGTFKNLVSNFKNTNFGDVIKKLIDSVKQLPRKVINLRRIGTRIYKKIGEFTDLPPVVTTIKDLVTKVTTLFRDIKTDIMNLHAAIADSINTVIPWAWKEIKTSFNGIVRAIKKLLKTPQSAIQDVGEGIARISMAVAGVIDAKDRIVKANFFMKENRPYWFDIKKEMTDIWELVKSVKKAITDTVAQLQSKKDDVAKRFTGVDLATMQRAALTELKEILLEELAEPVVYLKQLLEPFQQAYDLFTQTVKNIKEAWQAIVSGYNTARTLLEEIFGPKVHEEFPRKFLESPSCGDGFWETDGKGHYTHKGIMLEVKVGEEIVAPYGGQMKKTGAFQITISVAAGAVIGKGRRPQYCSDPHIHMAMLKRGTSNTIDPTGYLRKRRMPPSKWIQECDHFILVWEAETVSQGTVLGVTRDEETTPAIDGTSGSLDADAIEDNDREKRGVDGLIDKVNDFGKSLGLPDMSALKDVFKFNMNSITLNKVLDLLDESGITDVKTRIVTALEEVQALTNEQTCVSPQTMDDTELRQALVTRGLSDSGARQTLINRYLKSDPQCFDIGSRIGKNVYCRFDESCTSISCCVDLKLFIYRHALTAYVRYDACDLELTIGINEWTATFKVLEDDFNAHIEIGACTDTKLPVITRHGNITTVSKMLDRPIGDVIKLVDASGVDEEVIIQLVENMRDAFQVWLKRQINNLMVKIFGSEFNRFESCTTAKEKKFGPYYINIYNLQPPLPIILGPIILEFQSDTAEPIAKRPRLKSANTVENENQGSLIVDEVADAMKQMGADIPPAQGDLEHFTCKCKHNAGTPCSKQFCYDLILETRLQYLELSSAEKDIAILAKVACGAHIGNGVCARVHKLSKKVPKKALAFDETKHVVSFIVNYADAHAMSLPGRVPGYARDDLKLLPSSCSNDYYVGTCRHVPATLSFLLADNTKSSPDWAFGLLKRTFRVSGVNCLADISQVVSSSLMVNVPQLGGNEQGDVFVPIYDFASFLARYFKRFAKIKQFHFFRFAASMSVKYKRFSNTDELECDLAKNTAHQLNVGDMPEVIVPAGLSAERQWYLYDEIREFVSHQSRDVVTPLTTVPKPKRKARMDLQMIPLYVDLRALLRVEICICAWKCWCFDKTLINYLIWQSQSRTITKPIFNYNDAEPDNSVPDFGLYTEEPETERRRRAVGHSGGVCQVVQLEGRDYTDPAFNIEFGVADDRSEVELTYCVGTYSGGCDVVNNGPLGGPSTVIEQRMVHSRPLYFTVKAQNSMGLSATTSCQLPTYDMTLPEGRITPDFSSTSHPELLQGSALVLEDSVVIEEMISAGYGKGSHGTQIVGWKDISSIKAVSKVDTGNDPLGLRLLEHFTAPREGRLVAVPVKTTHYLYAQACARECLSLPASACLSFNYDYSNTGICELLGHVEGHTVYIREKGLFHYFERRGIGHTTSIRFSRLQLQHNSTVYFNYYLQNVLYYKNIISSQGVLVDFSPPYPSIIRHNTSDVFDHDLCVNYVPKLWQHRCVTESPLPTHRSIVDGEGSLTVFNGLEPMVDRKYTRANRVMSGNWDGIHDNETGILMYTWAVGTTVCGTDVVPYNDPHEHLVSASQWTNIGVAFPLKLPDDKYYITVRAINNIEFGPLALTVCHAAPYTVDTTPPIIYVVDNVTYNEDTFLISYYVNATDPVSGIKRAEMGLGLSRRDTYVLGWTTIDNYTHIQHNYHIPDGVAVWVKIRVTNNVDLRTVGHADKPIIVDSSPPIAGDVYDGDKLKEDIAFQASPSQYCANWNGFGDPESGLSKYMFSVGTSAGSGDIVPDTRLPHDVTSHCVDSLHLQHKAVYFASVTAVNGGLNEKEVTVNSDGVYVDVTPPVKGLVADGLNPDEDERYSSEASTVASTWKNFSDPESGLKSYLINIYRKPAGPSGREVRLHTEKNLAPSVSSLERHHFHLHHGDFVRVDVTATNRAETSCSVTSDGVTVDLTDPKMLQLVDGDNLQHDQEYTDSTTELTCSWSFVDPESGIDHYQISAYELLGGKKTMIYPTGSQGKIVPASATSWTTDEPVSLKVGARYRMRVTAVNGAGLAAVHYTNGLLVDPTPPKMTFVHAGTLLGESEELIDGYVVHNDENGIQASWGAVDGESDISEYYVGVGTAEGQTDVLGFHSMGLSQDGYIDKLSLTLTDPVTNSPVYYITVKALNGAGKQSTLMSSHPIKMVSGDVPGVVNDGPDTQLDIDYEMDVSEVTVTFSGYESERDGVTHYQWAVGSAPRLDDVMPFSYINLVEEDGGTQGMLGVGGSGKGQGQVALSAGIKYYTTVRALTGAGSVLESVSDGFLVDVTAPVPVIKSTGGVALNLSDRATTSTIYQKEVDSFTAAWVVNDPESGVSDVWFRLGTYPDATDIHPSTWVGNVTSLENGYVSPYTDGVPNILTLDAANGAGLTAAQVSPALTVDTSPPLDGKVVCPEFVQGGDSLVCSWSGFIEKESGIEFFQFGIGKMEGDDSVYEFHRVEASVSTHKATGITNGGLQHQETYYVTVTAVNKVGLTTTAFSKPLMVDNTPPQGGLVIELSDTSITSVNADSPNTGVTPHEAAQLLQGRMLLASVLVTQVVVAWQPFKDPETEVIRYQVALGSTPGGTQIHPFEDISPGALSVVIHGLDLSRKRRVFATVKGYNAAGLHSTATSNGVYISRVSAGLEPLGVSSVYDGSDVNTDIEFQDHNDGLSAHWDVSGDPCPTDKLEWAIHKFDGTVVLKLTELPADARKAEADELALKDGESYFVVLRVTNKLGFVYTIHSNGVTVKLEPLLPGNVRDGDIIGTDLNYQPSVTSLSANWDGFGKPNHDDSGPVISKVNHVDGSLGDHLKIEHYEVAVGTDRRFHRSRNNIQPFTNVGLNVTWTFSDLNLIPRSSTYYVTVRAYSVSSAMVEVTSNGIKVGYGSHVITNGSLELSRYSSSMTHLSFSWSGFKFLLPVKMYYWGMAMSEAALTSVSCDVMVHPEDDDMASHSQVFDVHPLTSVGLDTYVQLTDLSLVHSATYYVMVIAVDESGGCVETTDSVTVDTTPPQSGEIGVGPDSDMQLLYASSLDSLTVWWSGYTDPESDIKDFKIRLLTGPSCFSHNDLTTLVDWTELSPNSASYEFTHLTLQESAVYFVDLQATNGADIELHNLSRPILLDDASPTGGDVKHGDNFKETATFQGSTTHIQGVFLYVPSASESGCSQRNYPMTGPHSHWMPLVHKYLHGFLQDRQKGIAFQHYQLHYTEEGLRVSLRRDVRNVRMSSGALQADADVETGGKYSCFYLFAFYKFDIQAASGDLRAVTSVVFFDGPKGVFVDYAPVLFDGDTPRLADSDMHSNGLRIVEAGLPGDTALNLPPDKMRKGRGFGFQIFPTKLNRTSHTVRELRFDPTERMHTYKVVINEEASMVDDVNWEFKLYVDEKQEALLVGTPVSRDTHVTIGVYNRHGWVAPLDNIFYPPETTAYFHAFTFPPSSNELCRYGQPFHAGSHPVVEFQAAIGTTAHSQDVAKFKRNSRPCQPCRTACDQAVCTPTCHGGETQVIHFNLTDLALEPAMSTVSSNEGLLQPYFVTVKAVTGSGRSVTVSSAGVYIDTTPPVIGMIFHIDYSWSKSEPTTFQGDNSTIAIYYEVVDRGSGVVETWWAIGSSPGGADVQPFINIGTESFLSNTSLEGLLLENHTYYVTLRCVNGAGLTTVNSSQGVTIKTVSPSVDNITTVMEDTEPFGDAAGDEPAVKTSRQNGVGVTWDKPPKDENIDGMYFSVGSKSGSDDVYPEEQVGFGEFGGGVSLNSDGIKLSAEGNMTVNYNRSDNSHSRRKRDIASNFYMEPGRTLRIHLRACSKAHKCSEMPIKPMLIVRDTDTVAKTEAGELTLKMHTPGDTKTTVTVRATRSQSSEKMLTGGILSDSDLRAQYQSRSDSFKSFIVNPQSTTDSTDRYLKNRIHRWEEMTVFVSTLPDQAIDGPLSITMPFDKSRVEDFMHDIHPRILRWCAGQCHLLSGLTISLAKSVSSLVWCHCIIGQVSVTSKLSGAHYIIGQDEEMWIDAGRTCDMDDNNRQIDWANGVVTVKVCHSVSVCDVTDKKPYRSKRATPQSTTSGTATYSVAGVNNKLVNTPPRITSALEVGVSEDEGFQLQMKAVDSEGDHLSFLLNETAPVSMGNVSLELNGLLTYTPCVDCYGEDAVYYTVWEQRLDNEPPLFVEGKLIIKIRNLPDSPTIQMYHKGHDVIPPSSVFMVSMEENTGSASMDMVYVLAAYDPDYMDNVKLTFDPPQHGNLTQYNQLTKVVLTEQDCSQPWQSRRPLWDQLTNIVSSSVTSPQVSLPNPCGTDLITRHLAWVVTMFKYRPFYSYFGEDVIKVKAEDIMGHDLLTLKVYILRNPCVNEGVCEGPETDPECTSTNRSTGFSGYRCRCPRGYSGDYCQTDIDECLSSPCPANYSCVNHVGRYECFCSPKWPCHVTAPLLETWHIVLISMGGGLFLIGLLVAVACFCRKLATKSSPGTSRRSLTSESSMRHGPFRSRWLYGTQPVEQQQWQQHVNPAFSGAHALDYRLPDVYGRRQNEYIGSPMAQREMAPLYRKPAQHYPLPKKPLYRPIRRTRVVEPYPDYD</sequence>
<dbReference type="PROSITE" id="PS00010">
    <property type="entry name" value="ASX_HYDROXYL"/>
    <property type="match status" value="1"/>
</dbReference>
<keyword evidence="2" id="KW-0245">EGF-like domain</keyword>
<dbReference type="SUPFAM" id="SSF48431">
    <property type="entry name" value="Lipovitellin-phosvitin complex, superhelical domain"/>
    <property type="match status" value="1"/>
</dbReference>
<dbReference type="InterPro" id="IPR000742">
    <property type="entry name" value="EGF"/>
</dbReference>
<keyword evidence="4" id="KW-0812">Transmembrane</keyword>
<evidence type="ECO:0000259" key="7">
    <source>
        <dbReference type="PROSITE" id="PS51211"/>
    </source>
</evidence>
<dbReference type="GO" id="GO:0005509">
    <property type="term" value="F:calcium ion binding"/>
    <property type="evidence" value="ECO:0007669"/>
    <property type="project" value="InterPro"/>
</dbReference>
<dbReference type="PROSITE" id="PS01186">
    <property type="entry name" value="EGF_2"/>
    <property type="match status" value="1"/>
</dbReference>
<reference evidence="8" key="1">
    <citation type="journal article" date="2023" name="Mol. Biol. Evol.">
        <title>Third-Generation Sequencing Reveals the Adaptive Role of the Epigenome in Three Deep-Sea Polychaetes.</title>
        <authorList>
            <person name="Perez M."/>
            <person name="Aroh O."/>
            <person name="Sun Y."/>
            <person name="Lan Y."/>
            <person name="Juniper S.K."/>
            <person name="Young C.R."/>
            <person name="Angers B."/>
            <person name="Qian P.Y."/>
        </authorList>
    </citation>
    <scope>NUCLEOTIDE SEQUENCE</scope>
    <source>
        <strain evidence="8">R07B-5</strain>
    </source>
</reference>
<dbReference type="PROSITE" id="PS50800">
    <property type="entry name" value="SAP"/>
    <property type="match status" value="1"/>
</dbReference>
<keyword evidence="1 2" id="KW-1015">Disulfide bond</keyword>
<comment type="caution">
    <text evidence="8">The sequence shown here is derived from an EMBL/GenBank/DDBJ whole genome shotgun (WGS) entry which is preliminary data.</text>
</comment>
<evidence type="ECO:0000313" key="9">
    <source>
        <dbReference type="Proteomes" id="UP001209878"/>
    </source>
</evidence>
<dbReference type="Gene3D" id="2.10.25.10">
    <property type="entry name" value="Laminin"/>
    <property type="match status" value="2"/>
</dbReference>
<dbReference type="Gene3D" id="1.25.10.20">
    <property type="entry name" value="Vitellinogen, superhelical"/>
    <property type="match status" value="1"/>
</dbReference>
<evidence type="ECO:0000256" key="1">
    <source>
        <dbReference type="ARBA" id="ARBA00023157"/>
    </source>
</evidence>
<accession>A0AAD9NM56</accession>
<dbReference type="InterPro" id="IPR000152">
    <property type="entry name" value="EGF-type_Asp/Asn_hydroxyl_site"/>
</dbReference>
<keyword evidence="9" id="KW-1185">Reference proteome</keyword>
<gene>
    <name evidence="8" type="ORF">NP493_860g02123</name>
</gene>
<dbReference type="PROSITE" id="PS01187">
    <property type="entry name" value="EGF_CA"/>
    <property type="match status" value="1"/>
</dbReference>
<dbReference type="InterPro" id="IPR018097">
    <property type="entry name" value="EGF_Ca-bd_CS"/>
</dbReference>
<dbReference type="Proteomes" id="UP001209878">
    <property type="component" value="Unassembled WGS sequence"/>
</dbReference>
<dbReference type="FunFam" id="2.10.25.10:FF:001123">
    <property type="entry name" value="Uncharacterized protein"/>
    <property type="match status" value="1"/>
</dbReference>
<dbReference type="PROSITE" id="PS00022">
    <property type="entry name" value="EGF_1"/>
    <property type="match status" value="1"/>
</dbReference>
<dbReference type="InterPro" id="IPR003034">
    <property type="entry name" value="SAP_dom"/>
</dbReference>
<dbReference type="SUPFAM" id="SSF57196">
    <property type="entry name" value="EGF/Laminin"/>
    <property type="match status" value="1"/>
</dbReference>
<proteinExistence type="predicted"/>
<evidence type="ECO:0000256" key="3">
    <source>
        <dbReference type="SAM" id="MobiDB-lite"/>
    </source>
</evidence>
<dbReference type="PROSITE" id="PS51211">
    <property type="entry name" value="VITELLOGENIN"/>
    <property type="match status" value="1"/>
</dbReference>
<dbReference type="InterPro" id="IPR036116">
    <property type="entry name" value="FN3_sf"/>
</dbReference>
<feature type="domain" description="Vitellogenin" evidence="7">
    <location>
        <begin position="1"/>
        <end position="462"/>
    </location>
</feature>
<feature type="transmembrane region" description="Helical" evidence="4">
    <location>
        <begin position="5072"/>
        <end position="5096"/>
    </location>
</feature>
<dbReference type="CDD" id="cd00054">
    <property type="entry name" value="EGF_CA"/>
    <property type="match status" value="2"/>
</dbReference>
<evidence type="ECO:0000259" key="5">
    <source>
        <dbReference type="PROSITE" id="PS50026"/>
    </source>
</evidence>
<feature type="disulfide bond" evidence="2">
    <location>
        <begin position="5018"/>
        <end position="5027"/>
    </location>
</feature>
<name>A0AAD9NM56_RIDPI</name>